<sequence>MDKAAFMQRKDFLFSRALAIEAFPNFKLNPWITKMLSNDKEEYYNALDELNTAWKFMYPNDNVTYFPQFARSQVFMAMNDYQSFVDLDDEPMHMRVFFTFHNQIVKHENETQKEQKKRNKTILVEQKERKVKNIDYLQELINKGRIIKVRETKKQKRKTKNLLDGIIAKPKKTQNIIFTLELANNEIPYIDLSSWVIQAHSYDKEIRDSAHDSLNEAFSLRFPESNIKFKNTQAFNRIESGLMAYESIVPEAERNLPMLTFRKVVNSYRARRRDSNRRRISVSQESSINTNLINNNE</sequence>
<gene>
    <name evidence="1" type="ORF">RCL2_002913300</name>
</gene>
<accession>A0A8H3MF33</accession>
<evidence type="ECO:0000313" key="1">
    <source>
        <dbReference type="EMBL" id="GET02767.1"/>
    </source>
</evidence>
<comment type="caution">
    <text evidence="1">The sequence shown here is derived from an EMBL/GenBank/DDBJ whole genome shotgun (WGS) entry which is preliminary data.</text>
</comment>
<dbReference type="AlphaFoldDB" id="A0A8H3MF33"/>
<dbReference type="EMBL" id="BLAL01000315">
    <property type="protein sequence ID" value="GET02767.1"/>
    <property type="molecule type" value="Genomic_DNA"/>
</dbReference>
<protein>
    <submittedName>
        <fullName evidence="1">Uncharacterized protein</fullName>
    </submittedName>
</protein>
<reference evidence="1" key="1">
    <citation type="submission" date="2019-10" db="EMBL/GenBank/DDBJ databases">
        <title>Conservation and host-specific expression of non-tandemly repeated heterogenous ribosome RNA gene in arbuscular mycorrhizal fungi.</title>
        <authorList>
            <person name="Maeda T."/>
            <person name="Kobayashi Y."/>
            <person name="Nakagawa T."/>
            <person name="Ezawa T."/>
            <person name="Yamaguchi K."/>
            <person name="Bino T."/>
            <person name="Nishimoto Y."/>
            <person name="Shigenobu S."/>
            <person name="Kawaguchi M."/>
        </authorList>
    </citation>
    <scope>NUCLEOTIDE SEQUENCE</scope>
    <source>
        <strain evidence="1">HR1</strain>
    </source>
</reference>
<organism evidence="1 2">
    <name type="scientific">Rhizophagus clarus</name>
    <dbReference type="NCBI Taxonomy" id="94130"/>
    <lineage>
        <taxon>Eukaryota</taxon>
        <taxon>Fungi</taxon>
        <taxon>Fungi incertae sedis</taxon>
        <taxon>Mucoromycota</taxon>
        <taxon>Glomeromycotina</taxon>
        <taxon>Glomeromycetes</taxon>
        <taxon>Glomerales</taxon>
        <taxon>Glomeraceae</taxon>
        <taxon>Rhizophagus</taxon>
    </lineage>
</organism>
<proteinExistence type="predicted"/>
<evidence type="ECO:0000313" key="2">
    <source>
        <dbReference type="Proteomes" id="UP000615446"/>
    </source>
</evidence>
<name>A0A8H3MF33_9GLOM</name>
<dbReference type="OrthoDB" id="2359190at2759"/>
<dbReference type="Proteomes" id="UP000615446">
    <property type="component" value="Unassembled WGS sequence"/>
</dbReference>